<dbReference type="OrthoDB" id="5969911at2"/>
<evidence type="ECO:0000259" key="2">
    <source>
        <dbReference type="Pfam" id="PF06259"/>
    </source>
</evidence>
<reference evidence="3 4" key="1">
    <citation type="submission" date="2016-10" db="EMBL/GenBank/DDBJ databases">
        <authorList>
            <person name="de Groot N.N."/>
        </authorList>
    </citation>
    <scope>NUCLEOTIDE SEQUENCE [LARGE SCALE GENOMIC DNA]</scope>
    <source>
        <strain evidence="3 4">DSM 44149</strain>
    </source>
</reference>
<feature type="domain" description="DUF1023" evidence="2">
    <location>
        <begin position="325"/>
        <end position="498"/>
    </location>
</feature>
<accession>A0A1G9X3T3</accession>
<keyword evidence="1" id="KW-0175">Coiled coil</keyword>
<evidence type="ECO:0000313" key="4">
    <source>
        <dbReference type="Proteomes" id="UP000183376"/>
    </source>
</evidence>
<dbReference type="STRING" id="211114.SAMN04489726_3957"/>
<keyword evidence="3" id="KW-0378">Hydrolase</keyword>
<dbReference type="RefSeq" id="WP_043812430.1">
    <property type="nucleotide sequence ID" value="NZ_JOEF01000016.1"/>
</dbReference>
<name>A0A1G9X3T3_ALLAB</name>
<dbReference type="eggNOG" id="COG1071">
    <property type="taxonomic scope" value="Bacteria"/>
</dbReference>
<dbReference type="Proteomes" id="UP000183376">
    <property type="component" value="Chromosome I"/>
</dbReference>
<dbReference type="GO" id="GO:0016787">
    <property type="term" value="F:hydrolase activity"/>
    <property type="evidence" value="ECO:0007669"/>
    <property type="project" value="UniProtKB-KW"/>
</dbReference>
<evidence type="ECO:0000313" key="3">
    <source>
        <dbReference type="EMBL" id="SDM91035.1"/>
    </source>
</evidence>
<keyword evidence="4" id="KW-1185">Reference proteome</keyword>
<organism evidence="3 4">
    <name type="scientific">Allokutzneria albata</name>
    <name type="common">Kibdelosporangium albatum</name>
    <dbReference type="NCBI Taxonomy" id="211114"/>
    <lineage>
        <taxon>Bacteria</taxon>
        <taxon>Bacillati</taxon>
        <taxon>Actinomycetota</taxon>
        <taxon>Actinomycetes</taxon>
        <taxon>Pseudonocardiales</taxon>
        <taxon>Pseudonocardiaceae</taxon>
        <taxon>Allokutzneria</taxon>
    </lineage>
</organism>
<gene>
    <name evidence="3" type="ORF">SAMN04489726_3957</name>
</gene>
<proteinExistence type="predicted"/>
<dbReference type="AlphaFoldDB" id="A0A1G9X3T3"/>
<dbReference type="InterPro" id="IPR029058">
    <property type="entry name" value="AB_hydrolase_fold"/>
</dbReference>
<dbReference type="SUPFAM" id="SSF53474">
    <property type="entry name" value="alpha/beta-Hydrolases"/>
    <property type="match status" value="1"/>
</dbReference>
<feature type="coiled-coil region" evidence="1">
    <location>
        <begin position="240"/>
        <end position="304"/>
    </location>
</feature>
<protein>
    <submittedName>
        <fullName evidence="3">Alpha/beta hydrolase</fullName>
    </submittedName>
</protein>
<dbReference type="EMBL" id="LT629701">
    <property type="protein sequence ID" value="SDM91035.1"/>
    <property type="molecule type" value="Genomic_DNA"/>
</dbReference>
<dbReference type="InterPro" id="IPR010427">
    <property type="entry name" value="DUF1023"/>
</dbReference>
<sequence length="584" mass="62378">MVSVSDVRRWRQPTLDAAFQALGSRRDTLVGFDDELHGTKSPPGWSGPAAEAATKHHGELTERMRRLVAGISAVRRAVGEAADAVKAVQRALGDAEHMAGKHGFSIADDGKIFDVAHPRPTDETQIRERLFIRIELADRVEQVLRRANDIDADLAAVLERAALDRIDDGCGTSLNDASLAGQATGGLSTIGPPKGGSPDDNAGWWSSLSDAERAAMLKEHPDWLGNLDGLPAVVRDQANRAQLPVERAKLNEEVSRLEKEIHDIGQRMLRSSSERTDLSLAHQLAAARAKLAATQENVASLDAIDKTLSRGDRQLLVFDPSGARHKAAIASGNVDTAEHVTVFTPGLGTTVRGDMPAYDDHMNKLRDVAERASEREGKPTSVAAVTWIGYEAPQATLDELLNKNRSVMSDAAARSGAEKLTGFLNGVDASRTTDPHLTAIGHSYGSLTTGLALQKGTGVDDAVFFGSPGLGTSNLEDLKVRPGHSWVVEARGDPVAEFGTFGRDPDLLGAGLLSAKDVTLPDGRHLNASVGHASVEPKVGYLAPGTTSQYNMGLVSAGLHDLVQRDKPLGLGELFRQRARRGPY</sequence>
<evidence type="ECO:0000256" key="1">
    <source>
        <dbReference type="SAM" id="Coils"/>
    </source>
</evidence>
<dbReference type="Pfam" id="PF06259">
    <property type="entry name" value="Abhydrolase_8"/>
    <property type="match status" value="1"/>
</dbReference>